<dbReference type="PROSITE" id="PS51782">
    <property type="entry name" value="LYSM"/>
    <property type="match status" value="2"/>
</dbReference>
<evidence type="ECO:0000256" key="1">
    <source>
        <dbReference type="ARBA" id="ARBA00022529"/>
    </source>
</evidence>
<evidence type="ECO:0000256" key="2">
    <source>
        <dbReference type="ARBA" id="ARBA00022638"/>
    </source>
</evidence>
<reference evidence="6 7" key="1">
    <citation type="journal article" date="2018" name="Mar. Genomics">
        <title>Complete genome sequence of Marinifilaceae bacterium strain SPP2, isolated from the Antarctic marine sediment.</title>
        <authorList>
            <person name="Watanabe M."/>
            <person name="Kojima H."/>
            <person name="Fukui M."/>
        </authorList>
    </citation>
    <scope>NUCLEOTIDE SEQUENCE [LARGE SCALE GENOMIC DNA]</scope>
    <source>
        <strain evidence="6 7">SPP2</strain>
    </source>
</reference>
<dbReference type="SMART" id="SM00047">
    <property type="entry name" value="LYZ2"/>
    <property type="match status" value="1"/>
</dbReference>
<dbReference type="Pfam" id="PF01832">
    <property type="entry name" value="Glucosaminidase"/>
    <property type="match status" value="1"/>
</dbReference>
<dbReference type="SUPFAM" id="SSF54106">
    <property type="entry name" value="LysM domain"/>
    <property type="match status" value="2"/>
</dbReference>
<dbReference type="Gene3D" id="1.10.530.10">
    <property type="match status" value="1"/>
</dbReference>
<dbReference type="CDD" id="cd00118">
    <property type="entry name" value="LysM"/>
    <property type="match status" value="2"/>
</dbReference>
<feature type="domain" description="LysM" evidence="5">
    <location>
        <begin position="206"/>
        <end position="250"/>
    </location>
</feature>
<dbReference type="OrthoDB" id="977752at2"/>
<dbReference type="InterPro" id="IPR002901">
    <property type="entry name" value="MGlyc_endo_b_GlcNAc-like_dom"/>
</dbReference>
<evidence type="ECO:0000313" key="7">
    <source>
        <dbReference type="Proteomes" id="UP000218267"/>
    </source>
</evidence>
<reference evidence="7" key="2">
    <citation type="journal article" date="2020" name="Antonie Van Leeuwenhoek">
        <title>Labilibaculum antarcticum sp. nov., a novel facultative anaerobic, psychrotorelant bacterium isolated from marine sediment of Antarctica.</title>
        <authorList>
            <person name="Watanabe M."/>
            <person name="Kojima H."/>
            <person name="Fukui M."/>
        </authorList>
    </citation>
    <scope>NUCLEOTIDE SEQUENCE [LARGE SCALE GENOMIC DNA]</scope>
    <source>
        <strain evidence="7">SPP2</strain>
    </source>
</reference>
<evidence type="ECO:0000313" key="6">
    <source>
        <dbReference type="EMBL" id="BAX79279.1"/>
    </source>
</evidence>
<dbReference type="GO" id="GO:0042742">
    <property type="term" value="P:defense response to bacterium"/>
    <property type="evidence" value="ECO:0007669"/>
    <property type="project" value="UniProtKB-KW"/>
</dbReference>
<name>A0A1Y1CFY8_9BACT</name>
<dbReference type="KEGG" id="mbas:ALGA_0892"/>
<sequence>MKRVLIYIVLSFILGSSVFAKGLTRKEYIEKYKELAVREMQRTGIPASITLAQGLLESGNGNSLLATKGNNHFGIKCHDWTGPSMKMDDDHRRECFRKYDHPYDSYKDHSQFLTSRSRYAFLFKYNSDDYKHWAHGLKKAGYATDPQYAHRLIKIIDEEHLHKLDIKGKGDDFIIERPTGTDLADIDSGYEIDPFGARLEIANGVHYIVTKKGDTFYSIEKSLDVNRRKLLRYNDLPKNYILQLDQRLYLHKKRRKAARGYNFHRVKEGESLYGIAQEYGVRLKRIRKINDVDKNYKPVLGERIWLRHKKR</sequence>
<feature type="domain" description="LysM" evidence="5">
    <location>
        <begin position="262"/>
        <end position="306"/>
    </location>
</feature>
<dbReference type="PANTHER" id="PTHR33308:SF9">
    <property type="entry name" value="PEPTIDOGLYCAN HYDROLASE FLGJ"/>
    <property type="match status" value="1"/>
</dbReference>
<dbReference type="GO" id="GO:0004040">
    <property type="term" value="F:amidase activity"/>
    <property type="evidence" value="ECO:0007669"/>
    <property type="project" value="InterPro"/>
</dbReference>
<accession>A0A1Y1CFY8</accession>
<dbReference type="InterPro" id="IPR051056">
    <property type="entry name" value="Glycosyl_Hydrolase_73"/>
</dbReference>
<dbReference type="RefSeq" id="WP_096428201.1">
    <property type="nucleotide sequence ID" value="NZ_AP018042.1"/>
</dbReference>
<evidence type="ECO:0000256" key="4">
    <source>
        <dbReference type="ARBA" id="ARBA00032108"/>
    </source>
</evidence>
<dbReference type="PANTHER" id="PTHR33308">
    <property type="entry name" value="PEPTIDOGLYCAN HYDROLASE FLGJ"/>
    <property type="match status" value="1"/>
</dbReference>
<dbReference type="AlphaFoldDB" id="A0A1Y1CFY8"/>
<dbReference type="Pfam" id="PF01476">
    <property type="entry name" value="LysM"/>
    <property type="match status" value="2"/>
</dbReference>
<keyword evidence="2" id="KW-0081">Bacteriolytic enzyme</keyword>
<proteinExistence type="predicted"/>
<evidence type="ECO:0000259" key="5">
    <source>
        <dbReference type="PROSITE" id="PS51782"/>
    </source>
</evidence>
<protein>
    <recommendedName>
        <fullName evidence="4">Peptidoglycan hydrolase</fullName>
    </recommendedName>
</protein>
<dbReference type="InterPro" id="IPR036779">
    <property type="entry name" value="LysM_dom_sf"/>
</dbReference>
<dbReference type="EMBL" id="AP018042">
    <property type="protein sequence ID" value="BAX79279.1"/>
    <property type="molecule type" value="Genomic_DNA"/>
</dbReference>
<keyword evidence="7" id="KW-1185">Reference proteome</keyword>
<dbReference type="SMART" id="SM00257">
    <property type="entry name" value="LysM"/>
    <property type="match status" value="2"/>
</dbReference>
<keyword evidence="3" id="KW-0378">Hydrolase</keyword>
<dbReference type="GO" id="GO:0031640">
    <property type="term" value="P:killing of cells of another organism"/>
    <property type="evidence" value="ECO:0007669"/>
    <property type="project" value="UniProtKB-KW"/>
</dbReference>
<keyword evidence="1" id="KW-0929">Antimicrobial</keyword>
<organism evidence="6 7">
    <name type="scientific">Labilibaculum antarcticum</name>
    <dbReference type="NCBI Taxonomy" id="1717717"/>
    <lineage>
        <taxon>Bacteria</taxon>
        <taxon>Pseudomonadati</taxon>
        <taxon>Bacteroidota</taxon>
        <taxon>Bacteroidia</taxon>
        <taxon>Marinilabiliales</taxon>
        <taxon>Marinifilaceae</taxon>
        <taxon>Labilibaculum</taxon>
    </lineage>
</organism>
<dbReference type="Proteomes" id="UP000218267">
    <property type="component" value="Chromosome"/>
</dbReference>
<dbReference type="InterPro" id="IPR018392">
    <property type="entry name" value="LysM"/>
</dbReference>
<gene>
    <name evidence="6" type="ORF">ALGA_0892</name>
</gene>
<evidence type="ECO:0000256" key="3">
    <source>
        <dbReference type="ARBA" id="ARBA00022801"/>
    </source>
</evidence>
<dbReference type="Gene3D" id="3.10.350.10">
    <property type="entry name" value="LysM domain"/>
    <property type="match status" value="1"/>
</dbReference>